<evidence type="ECO:0000256" key="5">
    <source>
        <dbReference type="ARBA" id="ARBA00022741"/>
    </source>
</evidence>
<dbReference type="InterPro" id="IPR020849">
    <property type="entry name" value="Small_GTPase_Ras-type"/>
</dbReference>
<accession>A0A8H6SC47</accession>
<dbReference type="Gene3D" id="3.40.50.300">
    <property type="entry name" value="P-loop containing nucleotide triphosphate hydrolases"/>
    <property type="match status" value="1"/>
</dbReference>
<keyword evidence="7" id="KW-0472">Membrane</keyword>
<dbReference type="SMART" id="SM00175">
    <property type="entry name" value="RAB"/>
    <property type="match status" value="1"/>
</dbReference>
<keyword evidence="9" id="KW-0636">Prenylation</keyword>
<name>A0A8H6SC47_MYCCL</name>
<dbReference type="NCBIfam" id="TIGR00231">
    <property type="entry name" value="small_GTP"/>
    <property type="match status" value="1"/>
</dbReference>
<keyword evidence="6" id="KW-0342">GTP-binding</keyword>
<dbReference type="PROSITE" id="PS51419">
    <property type="entry name" value="RAB"/>
    <property type="match status" value="1"/>
</dbReference>
<keyword evidence="11" id="KW-1185">Reference proteome</keyword>
<keyword evidence="3" id="KW-1003">Cell membrane</keyword>
<dbReference type="GO" id="GO:0005525">
    <property type="term" value="F:GTP binding"/>
    <property type="evidence" value="ECO:0007669"/>
    <property type="project" value="UniProtKB-KW"/>
</dbReference>
<evidence type="ECO:0008006" key="12">
    <source>
        <dbReference type="Google" id="ProtNLM"/>
    </source>
</evidence>
<comment type="caution">
    <text evidence="10">The sequence shown here is derived from an EMBL/GenBank/DDBJ whole genome shotgun (WGS) entry which is preliminary data.</text>
</comment>
<evidence type="ECO:0000313" key="11">
    <source>
        <dbReference type="Proteomes" id="UP000613580"/>
    </source>
</evidence>
<dbReference type="OrthoDB" id="5976022at2759"/>
<dbReference type="PRINTS" id="PR00449">
    <property type="entry name" value="RASTRNSFRMNG"/>
</dbReference>
<dbReference type="PROSITE" id="PS51421">
    <property type="entry name" value="RAS"/>
    <property type="match status" value="1"/>
</dbReference>
<dbReference type="Pfam" id="PF00071">
    <property type="entry name" value="Ras"/>
    <property type="match status" value="1"/>
</dbReference>
<dbReference type="FunFam" id="3.40.50.300:FF:000080">
    <property type="entry name" value="Ras-like GTPase Ras1"/>
    <property type="match status" value="1"/>
</dbReference>
<keyword evidence="4" id="KW-0488">Methylation</keyword>
<keyword evidence="8" id="KW-0449">Lipoprotein</keyword>
<evidence type="ECO:0000313" key="10">
    <source>
        <dbReference type="EMBL" id="KAF7296242.1"/>
    </source>
</evidence>
<keyword evidence="5" id="KW-0547">Nucleotide-binding</keyword>
<evidence type="ECO:0000256" key="3">
    <source>
        <dbReference type="ARBA" id="ARBA00022475"/>
    </source>
</evidence>
<evidence type="ECO:0000256" key="8">
    <source>
        <dbReference type="ARBA" id="ARBA00023288"/>
    </source>
</evidence>
<evidence type="ECO:0000256" key="1">
    <source>
        <dbReference type="ARBA" id="ARBA00004342"/>
    </source>
</evidence>
<dbReference type="SMART" id="SM00174">
    <property type="entry name" value="RHO"/>
    <property type="match status" value="1"/>
</dbReference>
<sequence>MSLATFLREYKLVIVGGGGVGKSALTIRFVQNSFDPDEYNPTIEDFFRKQCVIDDEVALLEILDTAGQEEYRAMREQYMIHGEGFLIVYAINDRNSFEEVPAFYEQILRVKDVDVFPAVIIVATKCDMEFERQVPANDGRILAHRLGCTFIETSAKDRINVEDAFTNLIREIRKANRERQMASGRRGDGKREMDGPENYDDEGAGCCKCVVL</sequence>
<dbReference type="PROSITE" id="PS51420">
    <property type="entry name" value="RHO"/>
    <property type="match status" value="1"/>
</dbReference>
<evidence type="ECO:0000256" key="9">
    <source>
        <dbReference type="ARBA" id="ARBA00023289"/>
    </source>
</evidence>
<dbReference type="SUPFAM" id="SSF52540">
    <property type="entry name" value="P-loop containing nucleoside triphosphate hydrolases"/>
    <property type="match status" value="1"/>
</dbReference>
<dbReference type="GO" id="GO:0005886">
    <property type="term" value="C:plasma membrane"/>
    <property type="evidence" value="ECO:0007669"/>
    <property type="project" value="UniProtKB-SubCell"/>
</dbReference>
<proteinExistence type="inferred from homology"/>
<reference evidence="10" key="1">
    <citation type="submission" date="2020-05" db="EMBL/GenBank/DDBJ databases">
        <title>Mycena genomes resolve the evolution of fungal bioluminescence.</title>
        <authorList>
            <person name="Tsai I.J."/>
        </authorList>
    </citation>
    <scope>NUCLEOTIDE SEQUENCE</scope>
    <source>
        <strain evidence="10">110903Hualien_Pintung</strain>
    </source>
</reference>
<evidence type="ECO:0000256" key="2">
    <source>
        <dbReference type="ARBA" id="ARBA00008344"/>
    </source>
</evidence>
<evidence type="ECO:0000256" key="7">
    <source>
        <dbReference type="ARBA" id="ARBA00023136"/>
    </source>
</evidence>
<dbReference type="GO" id="GO:0003924">
    <property type="term" value="F:GTPase activity"/>
    <property type="evidence" value="ECO:0007669"/>
    <property type="project" value="InterPro"/>
</dbReference>
<dbReference type="EMBL" id="JACAZE010000017">
    <property type="protein sequence ID" value="KAF7296242.1"/>
    <property type="molecule type" value="Genomic_DNA"/>
</dbReference>
<comment type="subcellular location">
    <subcellularLocation>
        <location evidence="1">Cell membrane</location>
        <topology evidence="1">Lipid-anchor</topology>
        <orientation evidence="1">Cytoplasmic side</orientation>
    </subcellularLocation>
</comment>
<dbReference type="GO" id="GO:0007165">
    <property type="term" value="P:signal transduction"/>
    <property type="evidence" value="ECO:0007669"/>
    <property type="project" value="InterPro"/>
</dbReference>
<organism evidence="10 11">
    <name type="scientific">Mycena chlorophos</name>
    <name type="common">Agaric fungus</name>
    <name type="synonym">Agaricus chlorophos</name>
    <dbReference type="NCBI Taxonomy" id="658473"/>
    <lineage>
        <taxon>Eukaryota</taxon>
        <taxon>Fungi</taxon>
        <taxon>Dikarya</taxon>
        <taxon>Basidiomycota</taxon>
        <taxon>Agaricomycotina</taxon>
        <taxon>Agaricomycetes</taxon>
        <taxon>Agaricomycetidae</taxon>
        <taxon>Agaricales</taxon>
        <taxon>Marasmiineae</taxon>
        <taxon>Mycenaceae</taxon>
        <taxon>Mycena</taxon>
    </lineage>
</organism>
<dbReference type="AlphaFoldDB" id="A0A8H6SC47"/>
<gene>
    <name evidence="10" type="ORF">HMN09_01093300</name>
</gene>
<dbReference type="PANTHER" id="PTHR24070">
    <property type="entry name" value="RAS, DI-RAS, AND RHEB FAMILY MEMBERS OF SMALL GTPASE SUPERFAMILY"/>
    <property type="match status" value="1"/>
</dbReference>
<dbReference type="InterPro" id="IPR001806">
    <property type="entry name" value="Small_GTPase"/>
</dbReference>
<comment type="similarity">
    <text evidence="2">Belongs to the small GTPase superfamily. Ras family.</text>
</comment>
<dbReference type="InterPro" id="IPR005225">
    <property type="entry name" value="Small_GTP-bd"/>
</dbReference>
<dbReference type="Proteomes" id="UP000613580">
    <property type="component" value="Unassembled WGS sequence"/>
</dbReference>
<evidence type="ECO:0000256" key="4">
    <source>
        <dbReference type="ARBA" id="ARBA00022481"/>
    </source>
</evidence>
<protein>
    <recommendedName>
        <fullName evidence="12">Ras-like protein</fullName>
    </recommendedName>
</protein>
<evidence type="ECO:0000256" key="6">
    <source>
        <dbReference type="ARBA" id="ARBA00023134"/>
    </source>
</evidence>
<dbReference type="SMART" id="SM00176">
    <property type="entry name" value="RAN"/>
    <property type="match status" value="1"/>
</dbReference>
<dbReference type="InterPro" id="IPR027417">
    <property type="entry name" value="P-loop_NTPase"/>
</dbReference>
<dbReference type="SMART" id="SM00173">
    <property type="entry name" value="RAS"/>
    <property type="match status" value="1"/>
</dbReference>